<protein>
    <submittedName>
        <fullName evidence="8">Tandem-95 repeat protein</fullName>
    </submittedName>
</protein>
<feature type="domain" description="Cadherin-like" evidence="5">
    <location>
        <begin position="260"/>
        <end position="366"/>
    </location>
</feature>
<evidence type="ECO:0000313" key="8">
    <source>
        <dbReference type="EMBL" id="QOD60404.1"/>
    </source>
</evidence>
<dbReference type="Pfam" id="PF18962">
    <property type="entry name" value="Por_Secre_tail"/>
    <property type="match status" value="1"/>
</dbReference>
<reference evidence="8 9" key="1">
    <citation type="journal article" date="2016" name="Int. J. Syst. Evol. Microbiol.">
        <title>Polaribacter haliotis sp. nov., isolated from the gut of abalone Haliotis discus hannai.</title>
        <authorList>
            <person name="Kim Y.O."/>
            <person name="Park I.S."/>
            <person name="Park S."/>
            <person name="Nam B.H."/>
            <person name="Park J.M."/>
            <person name="Kim D.G."/>
            <person name="Yoon J.H."/>
        </authorList>
    </citation>
    <scope>NUCLEOTIDE SEQUENCE [LARGE SCALE GENOMIC DNA]</scope>
    <source>
        <strain evidence="8 9">KCTC 52418</strain>
    </source>
</reference>
<accession>A0A7L8AEQ6</accession>
<dbReference type="InterPro" id="IPR032675">
    <property type="entry name" value="LRR_dom_sf"/>
</dbReference>
<evidence type="ECO:0000256" key="2">
    <source>
        <dbReference type="ARBA" id="ARBA00022729"/>
    </source>
</evidence>
<dbReference type="PANTHER" id="PTHR47566">
    <property type="match status" value="1"/>
</dbReference>
<evidence type="ECO:0000259" key="7">
    <source>
        <dbReference type="Pfam" id="PF24595"/>
    </source>
</evidence>
<name>A0A7L8AEQ6_9FLAO</name>
<dbReference type="EMBL" id="CP061813">
    <property type="protein sequence ID" value="QOD60404.1"/>
    <property type="molecule type" value="Genomic_DNA"/>
</dbReference>
<dbReference type="NCBIfam" id="TIGR04183">
    <property type="entry name" value="Por_Secre_tail"/>
    <property type="match status" value="1"/>
</dbReference>
<dbReference type="InterPro" id="IPR001611">
    <property type="entry name" value="Leu-rich_rpt"/>
</dbReference>
<evidence type="ECO:0000256" key="3">
    <source>
        <dbReference type="ARBA" id="ARBA00022737"/>
    </source>
</evidence>
<gene>
    <name evidence="8" type="ORF">H9I45_13800</name>
</gene>
<dbReference type="PANTHER" id="PTHR47566:SF1">
    <property type="entry name" value="PROTEIN NUD1"/>
    <property type="match status" value="1"/>
</dbReference>
<dbReference type="InterPro" id="IPR055353">
    <property type="entry name" value="DUF7619"/>
</dbReference>
<feature type="chain" id="PRO_5032307729" evidence="4">
    <location>
        <begin position="23"/>
        <end position="1990"/>
    </location>
</feature>
<dbReference type="NCBIfam" id="NF012211">
    <property type="entry name" value="tand_rpt_95"/>
    <property type="match status" value="3"/>
</dbReference>
<dbReference type="GO" id="GO:0035591">
    <property type="term" value="F:signaling adaptor activity"/>
    <property type="evidence" value="ECO:0007669"/>
    <property type="project" value="TreeGrafter"/>
</dbReference>
<feature type="domain" description="Cadherin-like" evidence="5">
    <location>
        <begin position="151"/>
        <end position="258"/>
    </location>
</feature>
<dbReference type="NCBIfam" id="TIGR04225">
    <property type="entry name" value="CshA_fibril_rpt"/>
    <property type="match status" value="1"/>
</dbReference>
<dbReference type="Pfam" id="PF17963">
    <property type="entry name" value="Big_9"/>
    <property type="match status" value="1"/>
</dbReference>
<dbReference type="Pfam" id="PF24595">
    <property type="entry name" value="DUF7619"/>
    <property type="match status" value="1"/>
</dbReference>
<evidence type="ECO:0000259" key="6">
    <source>
        <dbReference type="Pfam" id="PF18962"/>
    </source>
</evidence>
<dbReference type="Gene3D" id="2.60.40.1200">
    <property type="match status" value="2"/>
</dbReference>
<dbReference type="Proteomes" id="UP000516764">
    <property type="component" value="Chromosome"/>
</dbReference>
<dbReference type="InterPro" id="IPR041690">
    <property type="entry name" value="Cadherin_5"/>
</dbReference>
<dbReference type="RefSeq" id="WP_191141231.1">
    <property type="nucleotide sequence ID" value="NZ_CP061813.1"/>
</dbReference>
<keyword evidence="9" id="KW-1185">Reference proteome</keyword>
<evidence type="ECO:0000259" key="5">
    <source>
        <dbReference type="Pfam" id="PF17892"/>
    </source>
</evidence>
<dbReference type="KEGG" id="phal:H9I45_13800"/>
<proteinExistence type="predicted"/>
<evidence type="ECO:0000256" key="4">
    <source>
        <dbReference type="SAM" id="SignalP"/>
    </source>
</evidence>
<sequence>MKTKLLLLSILTSLFFTSKLMSENLKPNIYNSFIINNIVNNPPVAVDDLNNTTLEDTSITISTISANDTDDVSIDPTAILLIDPSNSSNTGNSTTPLIISGIGNYTVDNLGNVTFNPETNFHGTANVKYSIKDNQGLLSNIATVFIAVSPVNDAPVAVPDTNVTSEDTILTVTGANGLLNNDSDIDGDNIVVTLFTVSGTSYVVGTTANLQEGDIIINADGSYTFTPTANFNGTFPQITYTVSDGTSSVTSTLDLTVTPVNDVPIAVPDTNTTTENTSLTVTTANGLLSNDTDIDGDFLSVLDIIINGTSYTVGAPIVLQEGTITISTDGSYVFAPANNFSGAFPQILYTISDGFSNASSTLNITVIPSGNTNVVQQITGNINLDLGNNNCVSGSSPMPNIQLKTTGVNGTYFATTNANGDYTFSINESGAVTTEVIANGFTANPINYSNTFVSGTSQTVSNQDFCMASSIIGDDVSVLIIPITDARPGFISTYRVQYSNSGNTTVSGNVVLNFEDNKTFFVSANQLTSSVTSNSLTWNYSNLLPFETRDIDVTFTNNTPTQAINPLNSGDLLNFLASITPLTSDISQNDNNFTLVQPVVNAYDPNDATILEGPHITALQATQDLNFRIRFQNTGSASAINVNVKTLLDVDLDWATFIPISASHSYSTTLNPTTGEVNFNFSNINLPDNTTDPAGSNGWILFKAKPKSTFAIGDIVDCGADIVFDFNSPIITNVAQTQIPIPNATYVPDDAFEQALIDLGYDSGVLDNYVLTANINTITSLNISDPTNNPNLPNVNAKISDLTGIEDFVSLKTLNASDNQIVNLNISKNILLEDIRLTRNLLTNLDVSKNTKLKVLYTDENNLTTLNVNFNLDLELLYCGKNQILSLDVSKNLKLHSLAADNNNLTHIDVCNNKALVTLVLDYNNLKAIDVRRNNLLTSLSAINNNLSSLNIANGNNINIYTLFIINNPNLTCITADIATPAIGLAAWTLDAQNNFSATLCANSLTYVPDDNLENYLETHDANGNMVAKAATTSMGNALTASDPLDNYVFTSRIQNVTKLAVPNLSIASMTGIQDFASLKYLDCSTNLLTSINISKNLDLEDFRCDDNKLSALDVTNNVKLFNIAASKNLINTLDVSSNIDLKTLELYDNKLSTLDVSKNLKLEQLGYGDNLFTTSVNTDLNLSLEFLRCDLNAISNLNVTKNTKLISLIAGDSNIATIDFSKNTKLRTVSFLRSPLTSLDFSNNPILKELFLDTTQLTGLDVSANPILEIVFVKNNPLLANLNIANGNNANFLSLDIKNNPNLTCITADAATPNVGLTGWLKDAAHNFNATCASQQITLIPDANFEQRLIALNIDTDGVINGQVFTADINTITTLNVNSSNISDLKGIEDFVDLNTLFISNNQLSNLDFSNNMSLSVLYCNGNNLTNLNVSQNTALTQLYTNGNNLTNLNLTQNTALIYLQCNDNQLTSLDVSKNTSLIRLKCQDNQIAGVFDVSQNIALNIFECKNNLISDLDISNNTGLSTLRCQNNKLTTLILNANLKTLEAQDNLLSNVNFTVSPLLEFLTINNNLLQSLDFSQNQNLKGITASNNLINELDLSNNLLLTNVYADNNLIDKVMGLDKISGLIQFHVTNNKITKLDFSNNPSLSTLQCSGNKLTSLNLKNSRVNSFSAKNNLTLTCIEVDFYQYSNWSYYTNAGLVDSQSIFNTDCSAVWSVMTSSATTTVLLTIPNLDADNDGAITVAEAAAFTGDANGELNLSGTGITDVEGLQAFTSILQLDVSGNGITDLSPLTNSTFGLIAKSTGKTKTIRKTTAMALETIVLNDNSFEVLDFNTLTNLKNVDISNNPNLVTVSFQNGNNANIISFNSKNTPKLTCILVDDVNASNLSTWQKDAKNTFVASEAECRSKVLSVDNINISEDIYMFPNPVENRLTIELENNLTLKMVEVFTITGKIVTKTTNKNINFSKFSNGIYLVRIITDKGISTKRVLKK</sequence>
<dbReference type="InterPro" id="IPR026395">
    <property type="entry name" value="CshA_fibril"/>
</dbReference>
<dbReference type="InterPro" id="IPR026444">
    <property type="entry name" value="Secre_tail"/>
</dbReference>
<dbReference type="PROSITE" id="PS51450">
    <property type="entry name" value="LRR"/>
    <property type="match status" value="2"/>
</dbReference>
<organism evidence="8 9">
    <name type="scientific">Polaribacter haliotis</name>
    <dbReference type="NCBI Taxonomy" id="1888915"/>
    <lineage>
        <taxon>Bacteria</taxon>
        <taxon>Pseudomonadati</taxon>
        <taxon>Bacteroidota</taxon>
        <taxon>Flavobacteriia</taxon>
        <taxon>Flavobacteriales</taxon>
        <taxon>Flavobacteriaceae</taxon>
    </lineage>
</organism>
<dbReference type="Pfam" id="PF17892">
    <property type="entry name" value="Cadherin_5"/>
    <property type="match status" value="2"/>
</dbReference>
<feature type="domain" description="DUF7619" evidence="7">
    <location>
        <begin position="604"/>
        <end position="738"/>
    </location>
</feature>
<dbReference type="SUPFAM" id="SSF52058">
    <property type="entry name" value="L domain-like"/>
    <property type="match status" value="4"/>
</dbReference>
<dbReference type="Pfam" id="PF23952">
    <property type="entry name" value="LRR_EndoS"/>
    <property type="match status" value="1"/>
</dbReference>
<keyword evidence="3" id="KW-0677">Repeat</keyword>
<dbReference type="Gene3D" id="3.80.10.10">
    <property type="entry name" value="Ribonuclease Inhibitor"/>
    <property type="match status" value="5"/>
</dbReference>
<feature type="domain" description="Secretion system C-terminal sorting" evidence="6">
    <location>
        <begin position="1922"/>
        <end position="1987"/>
    </location>
</feature>
<evidence type="ECO:0000256" key="1">
    <source>
        <dbReference type="ARBA" id="ARBA00022614"/>
    </source>
</evidence>
<keyword evidence="2 4" id="KW-0732">Signal</keyword>
<dbReference type="InterPro" id="IPR052574">
    <property type="entry name" value="CDIRP"/>
</dbReference>
<keyword evidence="1" id="KW-0433">Leucine-rich repeat</keyword>
<feature type="signal peptide" evidence="4">
    <location>
        <begin position="1"/>
        <end position="22"/>
    </location>
</feature>
<evidence type="ECO:0000313" key="9">
    <source>
        <dbReference type="Proteomes" id="UP000516764"/>
    </source>
</evidence>